<evidence type="ECO:0000259" key="1">
    <source>
        <dbReference type="Pfam" id="PF21530"/>
    </source>
</evidence>
<reference evidence="2" key="1">
    <citation type="submission" date="2020-06" db="EMBL/GenBank/DDBJ databases">
        <authorList>
            <person name="Li T."/>
            <person name="Hu X."/>
            <person name="Zhang T."/>
            <person name="Song X."/>
            <person name="Zhang H."/>
            <person name="Dai N."/>
            <person name="Sheng W."/>
            <person name="Hou X."/>
            <person name="Wei L."/>
        </authorList>
    </citation>
    <scope>NUCLEOTIDE SEQUENCE</scope>
    <source>
        <strain evidence="2">KEN1</strain>
        <tissue evidence="2">Leaf</tissue>
    </source>
</reference>
<dbReference type="EMBL" id="JACGWN010000014">
    <property type="protein sequence ID" value="KAL0405554.1"/>
    <property type="molecule type" value="Genomic_DNA"/>
</dbReference>
<dbReference type="PANTHER" id="PTHR10492:SF57">
    <property type="entry name" value="ATP-DEPENDENT DNA HELICASE"/>
    <property type="match status" value="1"/>
</dbReference>
<protein>
    <recommendedName>
        <fullName evidence="1">DNA helicase Pif1-like 2B domain-containing protein</fullName>
    </recommendedName>
</protein>
<gene>
    <name evidence="2" type="ORF">Slati_3869300</name>
</gene>
<sequence>MNAYLKERAILAPKDSDVDEINSMMLSMLPGEIHQFCSAHTLCPGKISDHEQNMNPSKLLNSIKVFGIPNHCLELKKEVHVMLMRNLNQSSVELGSLSRIWVKRCSRHVLSSDLRWVKKS</sequence>
<name>A0AAW2TLZ8_9LAMI</name>
<dbReference type="PANTHER" id="PTHR10492">
    <property type="match status" value="1"/>
</dbReference>
<dbReference type="InterPro" id="IPR049163">
    <property type="entry name" value="Pif1-like_2B_dom"/>
</dbReference>
<evidence type="ECO:0000313" key="2">
    <source>
        <dbReference type="EMBL" id="KAL0405554.1"/>
    </source>
</evidence>
<proteinExistence type="predicted"/>
<accession>A0AAW2TLZ8</accession>
<feature type="domain" description="DNA helicase Pif1-like 2B" evidence="1">
    <location>
        <begin position="59"/>
        <end position="90"/>
    </location>
</feature>
<comment type="caution">
    <text evidence="2">The sequence shown here is derived from an EMBL/GenBank/DDBJ whole genome shotgun (WGS) entry which is preliminary data.</text>
</comment>
<reference evidence="2" key="2">
    <citation type="journal article" date="2024" name="Plant">
        <title>Genomic evolution and insights into agronomic trait innovations of Sesamum species.</title>
        <authorList>
            <person name="Miao H."/>
            <person name="Wang L."/>
            <person name="Qu L."/>
            <person name="Liu H."/>
            <person name="Sun Y."/>
            <person name="Le M."/>
            <person name="Wang Q."/>
            <person name="Wei S."/>
            <person name="Zheng Y."/>
            <person name="Lin W."/>
            <person name="Duan Y."/>
            <person name="Cao H."/>
            <person name="Xiong S."/>
            <person name="Wang X."/>
            <person name="Wei L."/>
            <person name="Li C."/>
            <person name="Ma Q."/>
            <person name="Ju M."/>
            <person name="Zhao R."/>
            <person name="Li G."/>
            <person name="Mu C."/>
            <person name="Tian Q."/>
            <person name="Mei H."/>
            <person name="Zhang T."/>
            <person name="Gao T."/>
            <person name="Zhang H."/>
        </authorList>
    </citation>
    <scope>NUCLEOTIDE SEQUENCE</scope>
    <source>
        <strain evidence="2">KEN1</strain>
    </source>
</reference>
<organism evidence="2">
    <name type="scientific">Sesamum latifolium</name>
    <dbReference type="NCBI Taxonomy" id="2727402"/>
    <lineage>
        <taxon>Eukaryota</taxon>
        <taxon>Viridiplantae</taxon>
        <taxon>Streptophyta</taxon>
        <taxon>Embryophyta</taxon>
        <taxon>Tracheophyta</taxon>
        <taxon>Spermatophyta</taxon>
        <taxon>Magnoliopsida</taxon>
        <taxon>eudicotyledons</taxon>
        <taxon>Gunneridae</taxon>
        <taxon>Pentapetalae</taxon>
        <taxon>asterids</taxon>
        <taxon>lamiids</taxon>
        <taxon>Lamiales</taxon>
        <taxon>Pedaliaceae</taxon>
        <taxon>Sesamum</taxon>
    </lineage>
</organism>
<dbReference type="AlphaFoldDB" id="A0AAW2TLZ8"/>
<dbReference type="Pfam" id="PF21530">
    <property type="entry name" value="Pif1_2B_dom"/>
    <property type="match status" value="1"/>
</dbReference>